<keyword evidence="1" id="KW-0732">Signal</keyword>
<dbReference type="EMBL" id="GL379860">
    <property type="protein sequence ID" value="EGT57220.1"/>
    <property type="molecule type" value="Genomic_DNA"/>
</dbReference>
<dbReference type="AlphaFoldDB" id="G0NC17"/>
<dbReference type="InParanoid" id="G0NC17"/>
<proteinExistence type="predicted"/>
<evidence type="ECO:0000313" key="2">
    <source>
        <dbReference type="EMBL" id="EGT57220.1"/>
    </source>
</evidence>
<feature type="chain" id="PRO_5003405058" description="Domain of unknown function WSN domain-containing protein" evidence="1">
    <location>
        <begin position="19"/>
        <end position="392"/>
    </location>
</feature>
<name>G0NC17_CAEBE</name>
<dbReference type="STRING" id="135651.G0NC17"/>
<gene>
    <name evidence="2" type="ORF">CAEBREN_14505</name>
</gene>
<reference evidence="3" key="1">
    <citation type="submission" date="2011-07" db="EMBL/GenBank/DDBJ databases">
        <authorList>
            <consortium name="Caenorhabditis brenneri Sequencing and Analysis Consortium"/>
            <person name="Wilson R.K."/>
        </authorList>
    </citation>
    <scope>NUCLEOTIDE SEQUENCE [LARGE SCALE GENOMIC DNA]</scope>
    <source>
        <strain evidence="3">PB2801</strain>
    </source>
</reference>
<evidence type="ECO:0000313" key="3">
    <source>
        <dbReference type="Proteomes" id="UP000008068"/>
    </source>
</evidence>
<organism evidence="3">
    <name type="scientific">Caenorhabditis brenneri</name>
    <name type="common">Nematode worm</name>
    <dbReference type="NCBI Taxonomy" id="135651"/>
    <lineage>
        <taxon>Eukaryota</taxon>
        <taxon>Metazoa</taxon>
        <taxon>Ecdysozoa</taxon>
        <taxon>Nematoda</taxon>
        <taxon>Chromadorea</taxon>
        <taxon>Rhabditida</taxon>
        <taxon>Rhabditina</taxon>
        <taxon>Rhabditomorpha</taxon>
        <taxon>Rhabditoidea</taxon>
        <taxon>Rhabditidae</taxon>
        <taxon>Peloderinae</taxon>
        <taxon>Caenorhabditis</taxon>
    </lineage>
</organism>
<dbReference type="HOGENOM" id="CLU_704440_0_0_1"/>
<dbReference type="OrthoDB" id="5881493at2759"/>
<feature type="signal peptide" evidence="1">
    <location>
        <begin position="1"/>
        <end position="18"/>
    </location>
</feature>
<accession>G0NC17</accession>
<keyword evidence="3" id="KW-1185">Reference proteome</keyword>
<dbReference type="Proteomes" id="UP000008068">
    <property type="component" value="Unassembled WGS sequence"/>
</dbReference>
<evidence type="ECO:0008006" key="4">
    <source>
        <dbReference type="Google" id="ProtNLM"/>
    </source>
</evidence>
<evidence type="ECO:0000256" key="1">
    <source>
        <dbReference type="SAM" id="SignalP"/>
    </source>
</evidence>
<sequence>MWLFVLSILLITTPIVHGSEESQLAIKELHYEISKVAREVQELYVEPDTAQIALDEKTKKTLEEYIQMEISSGLPEQVELLDLKDKADDKKENKLLDVVVRELKAIEETKEAKIYMNKEDLKDIIEGLGDYHLIVLKLRHDISISEKNDRPVSNDALDRTKKFLKLFKDIYEEFVEELKKITSDLPEIDYIALDFLGVMKSEIAEGKENSEEIRKLKEEFDLSQKVLLIKGEIKVMEKLRDCEAIQKLLDFMEKIKASFESIKGSGLDHFEWKISYFSQKWIPIQNYLKNLKFPTGDLTESLTKIEECLQSFDFSMDFSTEETESVKLEEAFKDVRVKKDNYFDIIKGVEHFKTVTEPIESIMKWFESEPKDWDEFKKNLMEIEMMGNYKLM</sequence>
<protein>
    <recommendedName>
        <fullName evidence="4">Domain of unknown function WSN domain-containing protein</fullName>
    </recommendedName>
</protein>